<reference evidence="2" key="1">
    <citation type="journal article" date="2023" name="Science">
        <title>Genome structures resolve the early diversification of teleost fishes.</title>
        <authorList>
            <person name="Parey E."/>
            <person name="Louis A."/>
            <person name="Montfort J."/>
            <person name="Bouchez O."/>
            <person name="Roques C."/>
            <person name="Iampietro C."/>
            <person name="Lluch J."/>
            <person name="Castinel A."/>
            <person name="Donnadieu C."/>
            <person name="Desvignes T."/>
            <person name="Floi Bucao C."/>
            <person name="Jouanno E."/>
            <person name="Wen M."/>
            <person name="Mejri S."/>
            <person name="Dirks R."/>
            <person name="Jansen H."/>
            <person name="Henkel C."/>
            <person name="Chen W.J."/>
            <person name="Zahm M."/>
            <person name="Cabau C."/>
            <person name="Klopp C."/>
            <person name="Thompson A.W."/>
            <person name="Robinson-Rechavi M."/>
            <person name="Braasch I."/>
            <person name="Lecointre G."/>
            <person name="Bobe J."/>
            <person name="Postlethwait J.H."/>
            <person name="Berthelot C."/>
            <person name="Roest Crollius H."/>
            <person name="Guiguen Y."/>
        </authorList>
    </citation>
    <scope>NUCLEOTIDE SEQUENCE</scope>
    <source>
        <strain evidence="2">WJC10195</strain>
    </source>
</reference>
<name>A0A9Q1J4R0_SYNKA</name>
<protein>
    <submittedName>
        <fullName evidence="2">Uncharacterized protein</fullName>
    </submittedName>
</protein>
<sequence>MWASPIHTARKHTGTVLSYSPAGNAQPKRNRQEGGGPRQKNGMRKAVRSRSECGMLNPGLLRRPGPRGELAHHCLSSSEVRGKSIGSHVPALNFRGEDNGGTVPPKPRLYMNGQHLFQ</sequence>
<evidence type="ECO:0000313" key="2">
    <source>
        <dbReference type="EMBL" id="KAJ8365630.1"/>
    </source>
</evidence>
<comment type="caution">
    <text evidence="2">The sequence shown here is derived from an EMBL/GenBank/DDBJ whole genome shotgun (WGS) entry which is preliminary data.</text>
</comment>
<evidence type="ECO:0000256" key="1">
    <source>
        <dbReference type="SAM" id="MobiDB-lite"/>
    </source>
</evidence>
<dbReference type="AlphaFoldDB" id="A0A9Q1J4R0"/>
<feature type="region of interest" description="Disordered" evidence="1">
    <location>
        <begin position="1"/>
        <end position="68"/>
    </location>
</feature>
<proteinExistence type="predicted"/>
<keyword evidence="3" id="KW-1185">Reference proteome</keyword>
<organism evidence="2 3">
    <name type="scientific">Synaphobranchus kaupii</name>
    <name type="common">Kaup's arrowtooth eel</name>
    <dbReference type="NCBI Taxonomy" id="118154"/>
    <lineage>
        <taxon>Eukaryota</taxon>
        <taxon>Metazoa</taxon>
        <taxon>Chordata</taxon>
        <taxon>Craniata</taxon>
        <taxon>Vertebrata</taxon>
        <taxon>Euteleostomi</taxon>
        <taxon>Actinopterygii</taxon>
        <taxon>Neopterygii</taxon>
        <taxon>Teleostei</taxon>
        <taxon>Anguilliformes</taxon>
        <taxon>Synaphobranchidae</taxon>
        <taxon>Synaphobranchus</taxon>
    </lineage>
</organism>
<evidence type="ECO:0000313" key="3">
    <source>
        <dbReference type="Proteomes" id="UP001152622"/>
    </source>
</evidence>
<feature type="region of interest" description="Disordered" evidence="1">
    <location>
        <begin position="89"/>
        <end position="118"/>
    </location>
</feature>
<accession>A0A9Q1J4R0</accession>
<dbReference type="Proteomes" id="UP001152622">
    <property type="component" value="Chromosome 4"/>
</dbReference>
<gene>
    <name evidence="2" type="ORF">SKAU_G00144610</name>
</gene>
<dbReference type="EMBL" id="JAINUF010000004">
    <property type="protein sequence ID" value="KAJ8365630.1"/>
    <property type="molecule type" value="Genomic_DNA"/>
</dbReference>